<comment type="caution">
    <text evidence="2">The sequence shown here is derived from an EMBL/GenBank/DDBJ whole genome shotgun (WGS) entry which is preliminary data.</text>
</comment>
<evidence type="ECO:0000313" key="3">
    <source>
        <dbReference type="Proteomes" id="UP001434883"/>
    </source>
</evidence>
<feature type="chain" id="PRO_5046238738" description="Secreted protein" evidence="1">
    <location>
        <begin position="24"/>
        <end position="133"/>
    </location>
</feature>
<organism evidence="2 3">
    <name type="scientific">Xenoophorus captivus</name>
    <dbReference type="NCBI Taxonomy" id="1517983"/>
    <lineage>
        <taxon>Eukaryota</taxon>
        <taxon>Metazoa</taxon>
        <taxon>Chordata</taxon>
        <taxon>Craniata</taxon>
        <taxon>Vertebrata</taxon>
        <taxon>Euteleostomi</taxon>
        <taxon>Actinopterygii</taxon>
        <taxon>Neopterygii</taxon>
        <taxon>Teleostei</taxon>
        <taxon>Neoteleostei</taxon>
        <taxon>Acanthomorphata</taxon>
        <taxon>Ovalentaria</taxon>
        <taxon>Atherinomorphae</taxon>
        <taxon>Cyprinodontiformes</taxon>
        <taxon>Goodeidae</taxon>
        <taxon>Xenoophorus</taxon>
    </lineage>
</organism>
<evidence type="ECO:0000256" key="1">
    <source>
        <dbReference type="SAM" id="SignalP"/>
    </source>
</evidence>
<keyword evidence="3" id="KW-1185">Reference proteome</keyword>
<proteinExistence type="predicted"/>
<protein>
    <recommendedName>
        <fullName evidence="4">Secreted protein</fullName>
    </recommendedName>
</protein>
<name>A0ABV0RL43_9TELE</name>
<reference evidence="2 3" key="1">
    <citation type="submission" date="2021-06" db="EMBL/GenBank/DDBJ databases">
        <authorList>
            <person name="Palmer J.M."/>
        </authorList>
    </citation>
    <scope>NUCLEOTIDE SEQUENCE [LARGE SCALE GENOMIC DNA]</scope>
    <source>
        <strain evidence="2 3">XC_2019</strain>
        <tissue evidence="2">Muscle</tissue>
    </source>
</reference>
<evidence type="ECO:0008006" key="4">
    <source>
        <dbReference type="Google" id="ProtNLM"/>
    </source>
</evidence>
<dbReference type="EMBL" id="JAHRIN010050445">
    <property type="protein sequence ID" value="MEQ2208288.1"/>
    <property type="molecule type" value="Genomic_DNA"/>
</dbReference>
<gene>
    <name evidence="2" type="ORF">XENOCAPTIV_015445</name>
</gene>
<evidence type="ECO:0000313" key="2">
    <source>
        <dbReference type="EMBL" id="MEQ2208288.1"/>
    </source>
</evidence>
<dbReference type="Proteomes" id="UP001434883">
    <property type="component" value="Unassembled WGS sequence"/>
</dbReference>
<sequence>MRFTAWSVSVCVIFMLFASICFSHSCCPLISASRLSFYFIAASCPCCWWPLWCGKSNRAAGRHDDEKGVVNVCVAVSGSTQAMPAQVPFSCHHTHREVLSSPSPLEVSQHPSCTHSTLSPSQMCCGPAEPCAA</sequence>
<keyword evidence="1" id="KW-0732">Signal</keyword>
<accession>A0ABV0RL43</accession>
<feature type="signal peptide" evidence="1">
    <location>
        <begin position="1"/>
        <end position="23"/>
    </location>
</feature>